<dbReference type="InterPro" id="IPR050721">
    <property type="entry name" value="Trk_Ktr_HKT_K-transport"/>
</dbReference>
<dbReference type="EMBL" id="ATFF01000006">
    <property type="protein sequence ID" value="EPF30784.1"/>
    <property type="molecule type" value="Genomic_DNA"/>
</dbReference>
<dbReference type="Gene3D" id="3.40.50.720">
    <property type="entry name" value="NAD(P)-binding Rossmann-like Domain"/>
    <property type="match status" value="1"/>
</dbReference>
<dbReference type="Pfam" id="PF02080">
    <property type="entry name" value="TrkA_C"/>
    <property type="match status" value="1"/>
</dbReference>
<name>S3L1W6_TREMA</name>
<organism evidence="3 4">
    <name type="scientific">Treponema maltophilum ATCC 51939</name>
    <dbReference type="NCBI Taxonomy" id="1125699"/>
    <lineage>
        <taxon>Bacteria</taxon>
        <taxon>Pseudomonadati</taxon>
        <taxon>Spirochaetota</taxon>
        <taxon>Spirochaetia</taxon>
        <taxon>Spirochaetales</taxon>
        <taxon>Treponemataceae</taxon>
        <taxon>Treponema</taxon>
    </lineage>
</organism>
<evidence type="ECO:0000259" key="2">
    <source>
        <dbReference type="PROSITE" id="PS51202"/>
    </source>
</evidence>
<sequence>MARIKQKVFAVFGLGIFGQTVAESLIEKGGDVIAADNDPALVESFKNKVTTVLHIDSTDQKALEKAPLDDVDVGIVTVGDNIEASIITTVLLKQRGIPYIISRAISDIHEKILKQVGANEVINLQKSGGKALAQRLLAPEVLETIPISSEYSFAELYAPEPFIGKKLKDTELKEKFGLHLCMVKRVKTDIDDLGNPTSEEAIIFPDGNFIFEASDILMAAGRLSDIEEFKKIL</sequence>
<dbReference type="InterPro" id="IPR036721">
    <property type="entry name" value="RCK_C_sf"/>
</dbReference>
<accession>S3L1W6</accession>
<dbReference type="InterPro" id="IPR003148">
    <property type="entry name" value="RCK_N"/>
</dbReference>
<dbReference type="eggNOG" id="COG0569">
    <property type="taxonomic scope" value="Bacteria"/>
</dbReference>
<dbReference type="SUPFAM" id="SSF116726">
    <property type="entry name" value="TrkA C-terminal domain-like"/>
    <property type="match status" value="1"/>
</dbReference>
<dbReference type="SUPFAM" id="SSF51735">
    <property type="entry name" value="NAD(P)-binding Rossmann-fold domains"/>
    <property type="match status" value="1"/>
</dbReference>
<feature type="domain" description="RCK N-terminal" evidence="1">
    <location>
        <begin position="6"/>
        <end position="123"/>
    </location>
</feature>
<dbReference type="InterPro" id="IPR036291">
    <property type="entry name" value="NAD(P)-bd_dom_sf"/>
</dbReference>
<dbReference type="STRING" id="1125699.HMPREF9194_01107"/>
<gene>
    <name evidence="3" type="ORF">HMPREF9194_01107</name>
</gene>
<dbReference type="PANTHER" id="PTHR43833:SF7">
    <property type="entry name" value="KTR SYSTEM POTASSIUM UPTAKE PROTEIN C"/>
    <property type="match status" value="1"/>
</dbReference>
<evidence type="ECO:0000259" key="1">
    <source>
        <dbReference type="PROSITE" id="PS51201"/>
    </source>
</evidence>
<dbReference type="Pfam" id="PF02254">
    <property type="entry name" value="TrkA_N"/>
    <property type="match status" value="1"/>
</dbReference>
<reference evidence="3 4" key="1">
    <citation type="submission" date="2013-04" db="EMBL/GenBank/DDBJ databases">
        <title>The Genome Sequence of Treponema maltophilum ATCC 51939.</title>
        <authorList>
            <consortium name="The Broad Institute Genomics Platform"/>
            <person name="Earl A."/>
            <person name="Ward D."/>
            <person name="Feldgarden M."/>
            <person name="Gevers D."/>
            <person name="Leonetti C."/>
            <person name="Blanton J.M."/>
            <person name="Dewhirst F.E."/>
            <person name="Izard J."/>
            <person name="Walker B."/>
            <person name="Young S."/>
            <person name="Zeng Q."/>
            <person name="Gargeya S."/>
            <person name="Fitzgerald M."/>
            <person name="Haas B."/>
            <person name="Abouelleil A."/>
            <person name="Allen A.W."/>
            <person name="Alvarado L."/>
            <person name="Arachchi H.M."/>
            <person name="Berlin A.M."/>
            <person name="Chapman S.B."/>
            <person name="Gainer-Dewar J."/>
            <person name="Goldberg J."/>
            <person name="Griggs A."/>
            <person name="Gujja S."/>
            <person name="Hansen M."/>
            <person name="Howarth C."/>
            <person name="Imamovic A."/>
            <person name="Ireland A."/>
            <person name="Larimer J."/>
            <person name="McCowan C."/>
            <person name="Murphy C."/>
            <person name="Pearson M."/>
            <person name="Poon T.W."/>
            <person name="Priest M."/>
            <person name="Roberts A."/>
            <person name="Saif S."/>
            <person name="Shea T."/>
            <person name="Sisk P."/>
            <person name="Sykes S."/>
            <person name="Wortman J."/>
            <person name="Nusbaum C."/>
            <person name="Birren B."/>
        </authorList>
    </citation>
    <scope>NUCLEOTIDE SEQUENCE [LARGE SCALE GENOMIC DNA]</scope>
    <source>
        <strain evidence="3 4">ATCC 51939</strain>
    </source>
</reference>
<dbReference type="GO" id="GO:0006813">
    <property type="term" value="P:potassium ion transport"/>
    <property type="evidence" value="ECO:0007669"/>
    <property type="project" value="InterPro"/>
</dbReference>
<evidence type="ECO:0000313" key="3">
    <source>
        <dbReference type="EMBL" id="EPF30784.1"/>
    </source>
</evidence>
<protein>
    <recommendedName>
        <fullName evidence="5">RCK N-terminal domain-containing protein</fullName>
    </recommendedName>
</protein>
<dbReference type="PANTHER" id="PTHR43833">
    <property type="entry name" value="POTASSIUM CHANNEL PROTEIN 2-RELATED-RELATED"/>
    <property type="match status" value="1"/>
</dbReference>
<evidence type="ECO:0008006" key="5">
    <source>
        <dbReference type="Google" id="ProtNLM"/>
    </source>
</evidence>
<dbReference type="AlphaFoldDB" id="S3L1W6"/>
<comment type="caution">
    <text evidence="3">The sequence shown here is derived from an EMBL/GenBank/DDBJ whole genome shotgun (WGS) entry which is preliminary data.</text>
</comment>
<dbReference type="PROSITE" id="PS51202">
    <property type="entry name" value="RCK_C"/>
    <property type="match status" value="1"/>
</dbReference>
<dbReference type="RefSeq" id="WP_016525395.1">
    <property type="nucleotide sequence ID" value="NZ_KE332518.1"/>
</dbReference>
<dbReference type="Proteomes" id="UP000014541">
    <property type="component" value="Unassembled WGS sequence"/>
</dbReference>
<dbReference type="OrthoDB" id="9776294at2"/>
<proteinExistence type="predicted"/>
<dbReference type="PATRIC" id="fig|1125699.3.peg.1128"/>
<evidence type="ECO:0000313" key="4">
    <source>
        <dbReference type="Proteomes" id="UP000014541"/>
    </source>
</evidence>
<dbReference type="InterPro" id="IPR006037">
    <property type="entry name" value="RCK_C"/>
</dbReference>
<dbReference type="HOGENOM" id="CLU_046525_3_2_12"/>
<keyword evidence="4" id="KW-1185">Reference proteome</keyword>
<dbReference type="Gene3D" id="3.30.70.1450">
    <property type="entry name" value="Regulator of K+ conductance, C-terminal domain"/>
    <property type="match status" value="1"/>
</dbReference>
<dbReference type="PROSITE" id="PS51201">
    <property type="entry name" value="RCK_N"/>
    <property type="match status" value="1"/>
</dbReference>
<feature type="domain" description="RCK C-terminal" evidence="2">
    <location>
        <begin position="139"/>
        <end position="233"/>
    </location>
</feature>
<dbReference type="GO" id="GO:0008324">
    <property type="term" value="F:monoatomic cation transmembrane transporter activity"/>
    <property type="evidence" value="ECO:0007669"/>
    <property type="project" value="InterPro"/>
</dbReference>